<keyword evidence="5" id="KW-1185">Reference proteome</keyword>
<dbReference type="PANTHER" id="PTHR19848:SF8">
    <property type="entry name" value="F-BOX AND WD REPEAT DOMAIN CONTAINING 7"/>
    <property type="match status" value="1"/>
</dbReference>
<evidence type="ECO:0000313" key="5">
    <source>
        <dbReference type="Proteomes" id="UP000283090"/>
    </source>
</evidence>
<dbReference type="InterPro" id="IPR020472">
    <property type="entry name" value="WD40_PAC1"/>
</dbReference>
<organism evidence="4 5">
    <name type="scientific">Arthrobotrys flagrans</name>
    <name type="common">Nematode-trapping fungus</name>
    <name type="synonym">Trichothecium flagrans</name>
    <dbReference type="NCBI Taxonomy" id="97331"/>
    <lineage>
        <taxon>Eukaryota</taxon>
        <taxon>Fungi</taxon>
        <taxon>Dikarya</taxon>
        <taxon>Ascomycota</taxon>
        <taxon>Pezizomycotina</taxon>
        <taxon>Orbiliomycetes</taxon>
        <taxon>Orbiliales</taxon>
        <taxon>Orbiliaceae</taxon>
        <taxon>Arthrobotrys</taxon>
    </lineage>
</organism>
<dbReference type="InterPro" id="IPR001680">
    <property type="entry name" value="WD40_rpt"/>
</dbReference>
<evidence type="ECO:0000256" key="2">
    <source>
        <dbReference type="ARBA" id="ARBA00022737"/>
    </source>
</evidence>
<name>A0A436ZZ79_ARTFL</name>
<dbReference type="GeneID" id="93588065"/>
<sequence>MNARLKSLHSVVDMPTQANPHAPVRMFHLSFRDFLSDRLYDNHDLDGFWIDEREAHRVIHKKCFELMSSPEGLRRDICNLKAPGMLRVDMDAKLIEQHLVPKLQYVCCYWVYRLQQSADDNGPADELLRKHTFHKIAGDEATLALVHDIKRLVSQSQNIISTLQGEHTRQVKGVAFSADGKTLASGPSDYTVKVWDTATGTLLQTLEHAQSVNRVTFSADDKMPASASNGCTVKVWDAATGALLQTLERASSVDDVALSTDGKMLASAVDDGKIRIWDVANGSLLRTLTYKFK</sequence>
<dbReference type="SMART" id="SM00320">
    <property type="entry name" value="WD40"/>
    <property type="match status" value="3"/>
</dbReference>
<dbReference type="PANTHER" id="PTHR19848">
    <property type="entry name" value="WD40 REPEAT PROTEIN"/>
    <property type="match status" value="1"/>
</dbReference>
<dbReference type="OrthoDB" id="4768852at2759"/>
<dbReference type="RefSeq" id="XP_067489530.1">
    <property type="nucleotide sequence ID" value="XM_067635061.1"/>
</dbReference>
<keyword evidence="1 3" id="KW-0853">WD repeat</keyword>
<feature type="repeat" description="WD" evidence="3">
    <location>
        <begin position="205"/>
        <end position="246"/>
    </location>
</feature>
<protein>
    <submittedName>
        <fullName evidence="4">Uncharacterized protein</fullName>
    </submittedName>
</protein>
<dbReference type="PROSITE" id="PS00678">
    <property type="entry name" value="WD_REPEATS_1"/>
    <property type="match status" value="2"/>
</dbReference>
<dbReference type="VEuPathDB" id="FungiDB:DFL_005754"/>
<dbReference type="InterPro" id="IPR019775">
    <property type="entry name" value="WD40_repeat_CS"/>
</dbReference>
<dbReference type="InterPro" id="IPR015943">
    <property type="entry name" value="WD40/YVTN_repeat-like_dom_sf"/>
</dbReference>
<gene>
    <name evidence="4" type="ORF">DFL_005754</name>
</gene>
<accession>A0A436ZZ79</accession>
<dbReference type="Gene3D" id="2.130.10.10">
    <property type="entry name" value="YVTN repeat-like/Quinoprotein amine dehydrogenase"/>
    <property type="match status" value="1"/>
</dbReference>
<feature type="repeat" description="WD" evidence="3">
    <location>
        <begin position="164"/>
        <end position="205"/>
    </location>
</feature>
<evidence type="ECO:0000256" key="3">
    <source>
        <dbReference type="PROSITE-ProRule" id="PRU00221"/>
    </source>
</evidence>
<feature type="repeat" description="WD" evidence="3">
    <location>
        <begin position="246"/>
        <end position="287"/>
    </location>
</feature>
<dbReference type="Pfam" id="PF00400">
    <property type="entry name" value="WD40"/>
    <property type="match status" value="3"/>
</dbReference>
<evidence type="ECO:0000256" key="1">
    <source>
        <dbReference type="ARBA" id="ARBA00022574"/>
    </source>
</evidence>
<keyword evidence="2" id="KW-0677">Repeat</keyword>
<evidence type="ECO:0000313" key="4">
    <source>
        <dbReference type="EMBL" id="RVD83986.1"/>
    </source>
</evidence>
<proteinExistence type="predicted"/>
<reference evidence="4 5" key="1">
    <citation type="submission" date="2019-01" db="EMBL/GenBank/DDBJ databases">
        <title>Intercellular communication is required for trap formation in the nematode-trapping fungus Duddingtonia flagrans.</title>
        <authorList>
            <person name="Youssar L."/>
            <person name="Wernet V."/>
            <person name="Hensel N."/>
            <person name="Hildebrandt H.-G."/>
            <person name="Fischer R."/>
        </authorList>
    </citation>
    <scope>NUCLEOTIDE SEQUENCE [LARGE SCALE GENOMIC DNA]</scope>
    <source>
        <strain evidence="4 5">CBS H-5679</strain>
    </source>
</reference>
<dbReference type="InterPro" id="IPR036322">
    <property type="entry name" value="WD40_repeat_dom_sf"/>
</dbReference>
<dbReference type="PROSITE" id="PS50082">
    <property type="entry name" value="WD_REPEATS_2"/>
    <property type="match status" value="3"/>
</dbReference>
<dbReference type="Proteomes" id="UP000283090">
    <property type="component" value="Unassembled WGS sequence"/>
</dbReference>
<dbReference type="EMBL" id="SAEB01000007">
    <property type="protein sequence ID" value="RVD83986.1"/>
    <property type="molecule type" value="Genomic_DNA"/>
</dbReference>
<dbReference type="SUPFAM" id="SSF50978">
    <property type="entry name" value="WD40 repeat-like"/>
    <property type="match status" value="1"/>
</dbReference>
<dbReference type="STRING" id="97331.A0A436ZZ79"/>
<dbReference type="AlphaFoldDB" id="A0A436ZZ79"/>
<dbReference type="PROSITE" id="PS50294">
    <property type="entry name" value="WD_REPEATS_REGION"/>
    <property type="match status" value="2"/>
</dbReference>
<dbReference type="PRINTS" id="PR00320">
    <property type="entry name" value="GPROTEINBRPT"/>
</dbReference>
<comment type="caution">
    <text evidence="4">The sequence shown here is derived from an EMBL/GenBank/DDBJ whole genome shotgun (WGS) entry which is preliminary data.</text>
</comment>